<dbReference type="GO" id="GO:0003677">
    <property type="term" value="F:DNA binding"/>
    <property type="evidence" value="ECO:0007669"/>
    <property type="project" value="TreeGrafter"/>
</dbReference>
<keyword evidence="1" id="KW-0547">Nucleotide-binding</keyword>
<dbReference type="Proteomes" id="UP000248975">
    <property type="component" value="Unassembled WGS sequence"/>
</dbReference>
<evidence type="ECO:0000313" key="5">
    <source>
        <dbReference type="EMBL" id="PZQ94419.1"/>
    </source>
</evidence>
<dbReference type="GO" id="GO:0016887">
    <property type="term" value="F:ATP hydrolysis activity"/>
    <property type="evidence" value="ECO:0007669"/>
    <property type="project" value="TreeGrafter"/>
</dbReference>
<dbReference type="EMBL" id="QFQS01000025">
    <property type="protein sequence ID" value="PZQ94419.1"/>
    <property type="molecule type" value="Genomic_DNA"/>
</dbReference>
<dbReference type="SMART" id="SM00487">
    <property type="entry name" value="DEXDc"/>
    <property type="match status" value="1"/>
</dbReference>
<dbReference type="AlphaFoldDB" id="A0A2W5RYI2"/>
<dbReference type="InterPro" id="IPR014001">
    <property type="entry name" value="Helicase_ATP-bd"/>
</dbReference>
<keyword evidence="2" id="KW-0067">ATP-binding</keyword>
<dbReference type="PANTHER" id="PTHR47962:SF5">
    <property type="entry name" value="ATP-DEPENDENT HELICASE LHR-RELATED"/>
    <property type="match status" value="1"/>
</dbReference>
<dbReference type="Pfam" id="PF00270">
    <property type="entry name" value="DEAD"/>
    <property type="match status" value="1"/>
</dbReference>
<feature type="domain" description="Helicase C-terminal" evidence="4">
    <location>
        <begin position="261"/>
        <end position="417"/>
    </location>
</feature>
<dbReference type="InterPro" id="IPR052511">
    <property type="entry name" value="ATP-dep_Helicase"/>
</dbReference>
<evidence type="ECO:0000259" key="3">
    <source>
        <dbReference type="PROSITE" id="PS51192"/>
    </source>
</evidence>
<dbReference type="GO" id="GO:0005524">
    <property type="term" value="F:ATP binding"/>
    <property type="evidence" value="ECO:0007669"/>
    <property type="project" value="UniProtKB-KW"/>
</dbReference>
<evidence type="ECO:0000259" key="4">
    <source>
        <dbReference type="PROSITE" id="PS51194"/>
    </source>
</evidence>
<dbReference type="InterPro" id="IPR027417">
    <property type="entry name" value="P-loop_NTPase"/>
</dbReference>
<keyword evidence="5" id="KW-0347">Helicase</keyword>
<comment type="caution">
    <text evidence="5">The sequence shown here is derived from an EMBL/GenBank/DDBJ whole genome shotgun (WGS) entry which is preliminary data.</text>
</comment>
<dbReference type="InterPro" id="IPR011545">
    <property type="entry name" value="DEAD/DEAH_box_helicase_dom"/>
</dbReference>
<dbReference type="GO" id="GO:0004386">
    <property type="term" value="F:helicase activity"/>
    <property type="evidence" value="ECO:0007669"/>
    <property type="project" value="UniProtKB-KW"/>
</dbReference>
<dbReference type="SUPFAM" id="SSF52540">
    <property type="entry name" value="P-loop containing nucleoside triphosphate hydrolases"/>
    <property type="match status" value="1"/>
</dbReference>
<accession>A0A2W5RYI2</accession>
<feature type="domain" description="Helicase ATP-binding" evidence="3">
    <location>
        <begin position="39"/>
        <end position="218"/>
    </location>
</feature>
<dbReference type="Pfam" id="PF00271">
    <property type="entry name" value="Helicase_C"/>
    <property type="match status" value="1"/>
</dbReference>
<dbReference type="PANTHER" id="PTHR47962">
    <property type="entry name" value="ATP-DEPENDENT HELICASE LHR-RELATED-RELATED"/>
    <property type="match status" value="1"/>
</dbReference>
<reference evidence="5 6" key="1">
    <citation type="submission" date="2017-08" db="EMBL/GenBank/DDBJ databases">
        <title>Infants hospitalized years apart are colonized by the same room-sourced microbial strains.</title>
        <authorList>
            <person name="Brooks B."/>
            <person name="Olm M.R."/>
            <person name="Firek B.A."/>
            <person name="Baker R."/>
            <person name="Thomas B.C."/>
            <person name="Morowitz M.J."/>
            <person name="Banfield J.F."/>
        </authorList>
    </citation>
    <scope>NUCLEOTIDE SEQUENCE [LARGE SCALE GENOMIC DNA]</scope>
    <source>
        <strain evidence="5">S2_003_000_R2_11</strain>
    </source>
</reference>
<organism evidence="5 6">
    <name type="scientific">Cereibacter sphaeroides</name>
    <name type="common">Rhodobacter sphaeroides</name>
    <dbReference type="NCBI Taxonomy" id="1063"/>
    <lineage>
        <taxon>Bacteria</taxon>
        <taxon>Pseudomonadati</taxon>
        <taxon>Pseudomonadota</taxon>
        <taxon>Alphaproteobacteria</taxon>
        <taxon>Rhodobacterales</taxon>
        <taxon>Paracoccaceae</taxon>
        <taxon>Cereibacter</taxon>
    </lineage>
</organism>
<protein>
    <submittedName>
        <fullName evidence="5">DEAD/DEAH box helicase</fullName>
    </submittedName>
</protein>
<dbReference type="InterPro" id="IPR001650">
    <property type="entry name" value="Helicase_C-like"/>
</dbReference>
<keyword evidence="5" id="KW-0378">Hydrolase</keyword>
<dbReference type="PROSITE" id="PS51194">
    <property type="entry name" value="HELICASE_CTER"/>
    <property type="match status" value="1"/>
</dbReference>
<dbReference type="SMART" id="SM00490">
    <property type="entry name" value="HELICc"/>
    <property type="match status" value="1"/>
</dbReference>
<dbReference type="Gene3D" id="3.40.50.300">
    <property type="entry name" value="P-loop containing nucleotide triphosphate hydrolases"/>
    <property type="match status" value="2"/>
</dbReference>
<evidence type="ECO:0000313" key="6">
    <source>
        <dbReference type="Proteomes" id="UP000248975"/>
    </source>
</evidence>
<sequence>MSTSASDAPSYDRLHPEIRRWVRDEGWTDLREIQDTAIRSILGSDSDVIIMAGTASGKTEAAFLPLLTEAAEMTGGGLRLLYISPLKALINDQFRRLEPLCERLCLPITRWHGDTPQGPKTRLLKTPAGVALITPESIEALLLRRPADAAKLFRGVHGIVIDELHAFLQGPRGLHLASLLRRVDRITSGRPRRVGLSATLGDADAACRWMNAANPLSVNVLRAPQTGPGVRLQIRGYEEPPEGTAIDEIADNGASDALSQIADHIFSNLRGSNNLAFAASRRTVEALADRLRERSERDNVPEEFFPHHGSLSKELRETLETRLKAGDQPTTAVATTTLELGIDLGSVQSVAQVGAPRSLSGLKQRLGRSGRRGTPAVLRIYVREDHLDPDSDPLDKLRLETVRAVACVRLLQANWVEPSTEDSSLATVALHQTLSLIASQGGVRAAAAHKLLFGQDSYLAFAPTDYADLLRGAGPQGSDLLEQSPDGILMLGRTGEELVQARDFYAVFKTDEEWRLVSSGRTLGTVPLTNVLGIGSLIGFAGRRWRVEAVDDRAKVLDVVPHRSGKLPRFDRPANEQLHDRVTATMLEVLSDHEVPAYLDATGKEFLLQGRIAFHELGLDRRALLPAARDTHVITWRGTAVNSVLSIVLMSAGIEVAVHDVGVTAVDVTPEQLASVLRQAGDCPPMEDLSDFVASFRTAKLDDFVDDALLRRLWARRNERYRDDVTHVLEHLRSATAKLGH</sequence>
<evidence type="ECO:0000256" key="2">
    <source>
        <dbReference type="ARBA" id="ARBA00022840"/>
    </source>
</evidence>
<dbReference type="PROSITE" id="PS51192">
    <property type="entry name" value="HELICASE_ATP_BIND_1"/>
    <property type="match status" value="1"/>
</dbReference>
<proteinExistence type="predicted"/>
<evidence type="ECO:0000256" key="1">
    <source>
        <dbReference type="ARBA" id="ARBA00022741"/>
    </source>
</evidence>
<gene>
    <name evidence="5" type="ORF">DI533_22270</name>
</gene>
<name>A0A2W5RYI2_CERSP</name>